<evidence type="ECO:0000256" key="1">
    <source>
        <dbReference type="SAM" id="Phobius"/>
    </source>
</evidence>
<feature type="transmembrane region" description="Helical" evidence="1">
    <location>
        <begin position="202"/>
        <end position="223"/>
    </location>
</feature>
<sequence>MLYDPHQLLGLIDQNKWWILGGFTIAMIFQWIWLIECVRVAKRDKVYSMPLFCTFFWFAHDTGCVARFYDWFVVYHHWYLKCFWFGLLTAAILELIFFAQVVKYGKDELIPGISTPAFVLGLLAFQIAASVTWEYFKYVMDDPIYQFTTTPTVISYSLFGAALMFRRRSTIGQNVTMWWTFTAMTVFWYATAWTFYGDAARSWQCIAAGIVAVTGGVIMTVVIGGRTPWFKRLPLRTEDPLPAVPTPV</sequence>
<keyword evidence="4" id="KW-1185">Reference proteome</keyword>
<dbReference type="GeneID" id="83631817"/>
<organism evidence="3 4">
    <name type="scientific">Mycobacterium kiyosense</name>
    <dbReference type="NCBI Taxonomy" id="2871094"/>
    <lineage>
        <taxon>Bacteria</taxon>
        <taxon>Bacillati</taxon>
        <taxon>Actinomycetota</taxon>
        <taxon>Actinomycetes</taxon>
        <taxon>Mycobacteriales</taxon>
        <taxon>Mycobacteriaceae</taxon>
        <taxon>Mycobacterium</taxon>
    </lineage>
</organism>
<dbReference type="EMBL" id="BRXE01000047">
    <property type="protein sequence ID" value="GLB84315.1"/>
    <property type="molecule type" value="Genomic_DNA"/>
</dbReference>
<gene>
    <name evidence="3" type="ORF">Mkiyose1413_45930</name>
    <name evidence="2" type="ORF">SRL2020028_35710</name>
</gene>
<keyword evidence="1" id="KW-0812">Transmembrane</keyword>
<feature type="transmembrane region" description="Helical" evidence="1">
    <location>
        <begin position="109"/>
        <end position="132"/>
    </location>
</feature>
<dbReference type="EMBL" id="BRZI01000051">
    <property type="protein sequence ID" value="GLD32710.1"/>
    <property type="molecule type" value="Genomic_DNA"/>
</dbReference>
<protein>
    <submittedName>
        <fullName evidence="3">Uncharacterized protein</fullName>
    </submittedName>
</protein>
<feature type="transmembrane region" description="Helical" evidence="1">
    <location>
        <begin position="144"/>
        <end position="165"/>
    </location>
</feature>
<accession>A0A9P3QBA6</accession>
<dbReference type="RefSeq" id="WP_238305445.1">
    <property type="nucleotide sequence ID" value="NZ_BRXE01000047.1"/>
</dbReference>
<proteinExistence type="predicted"/>
<name>A0A9P3QBA6_9MYCO</name>
<feature type="transmembrane region" description="Helical" evidence="1">
    <location>
        <begin position="47"/>
        <end position="69"/>
    </location>
</feature>
<dbReference type="Proteomes" id="UP001165663">
    <property type="component" value="Unassembled WGS sequence"/>
</dbReference>
<feature type="transmembrane region" description="Helical" evidence="1">
    <location>
        <begin position="75"/>
        <end position="97"/>
    </location>
</feature>
<dbReference type="AlphaFoldDB" id="A0A9P3QBA6"/>
<evidence type="ECO:0000313" key="2">
    <source>
        <dbReference type="EMBL" id="GLB84315.1"/>
    </source>
</evidence>
<evidence type="ECO:0000313" key="4">
    <source>
        <dbReference type="Proteomes" id="UP001064782"/>
    </source>
</evidence>
<comment type="caution">
    <text evidence="3">The sequence shown here is derived from an EMBL/GenBank/DDBJ whole genome shotgun (WGS) entry which is preliminary data.</text>
</comment>
<dbReference type="Proteomes" id="UP001064782">
    <property type="component" value="Unassembled WGS sequence"/>
</dbReference>
<feature type="transmembrane region" description="Helical" evidence="1">
    <location>
        <begin position="17"/>
        <end position="35"/>
    </location>
</feature>
<reference evidence="3" key="1">
    <citation type="submission" date="2022-08" db="EMBL/GenBank/DDBJ databases">
        <title>Mycobacterium kiyosense sp. nov., scotochromogenic slow-glowing species isolated from respiratory specimens.</title>
        <authorList>
            <person name="Fukano H."/>
            <person name="Kazumi Y."/>
            <person name="Sakagami N."/>
            <person name="Ato M."/>
            <person name="Mitarai S."/>
            <person name="Hoshino Y."/>
        </authorList>
    </citation>
    <scope>NUCLEOTIDE SEQUENCE</scope>
    <source>
        <strain evidence="3">1413</strain>
        <strain evidence="2">SRL2020-028</strain>
    </source>
</reference>
<keyword evidence="1" id="KW-0472">Membrane</keyword>
<evidence type="ECO:0000313" key="3">
    <source>
        <dbReference type="EMBL" id="GLD32710.1"/>
    </source>
</evidence>
<feature type="transmembrane region" description="Helical" evidence="1">
    <location>
        <begin position="177"/>
        <end position="196"/>
    </location>
</feature>
<keyword evidence="1" id="KW-1133">Transmembrane helix</keyword>